<organism evidence="3 4">
    <name type="scientific">Dreissena polymorpha</name>
    <name type="common">Zebra mussel</name>
    <name type="synonym">Mytilus polymorpha</name>
    <dbReference type="NCBI Taxonomy" id="45954"/>
    <lineage>
        <taxon>Eukaryota</taxon>
        <taxon>Metazoa</taxon>
        <taxon>Spiralia</taxon>
        <taxon>Lophotrochozoa</taxon>
        <taxon>Mollusca</taxon>
        <taxon>Bivalvia</taxon>
        <taxon>Autobranchia</taxon>
        <taxon>Heteroconchia</taxon>
        <taxon>Euheterodonta</taxon>
        <taxon>Imparidentia</taxon>
        <taxon>Neoheterodontei</taxon>
        <taxon>Myida</taxon>
        <taxon>Dreissenoidea</taxon>
        <taxon>Dreissenidae</taxon>
        <taxon>Dreissena</taxon>
    </lineage>
</organism>
<dbReference type="PANTHER" id="PTHR46270">
    <property type="entry name" value="ARMADILLO-TYPE FOLD-RELATED"/>
    <property type="match status" value="1"/>
</dbReference>
<comment type="caution">
    <text evidence="3">The sequence shown here is derived from an EMBL/GenBank/DDBJ whole genome shotgun (WGS) entry which is preliminary data.</text>
</comment>
<evidence type="ECO:0000313" key="3">
    <source>
        <dbReference type="EMBL" id="KAH3875647.1"/>
    </source>
</evidence>
<feature type="compositionally biased region" description="Polar residues" evidence="1">
    <location>
        <begin position="49"/>
        <end position="90"/>
    </location>
</feature>
<dbReference type="InterPro" id="IPR035897">
    <property type="entry name" value="Toll_tir_struct_dom_sf"/>
</dbReference>
<dbReference type="SUPFAM" id="SSF52200">
    <property type="entry name" value="Toll/Interleukin receptor TIR domain"/>
    <property type="match status" value="1"/>
</dbReference>
<dbReference type="Gene3D" id="3.40.50.10140">
    <property type="entry name" value="Toll/interleukin-1 receptor homology (TIR) domain"/>
    <property type="match status" value="1"/>
</dbReference>
<dbReference type="InterPro" id="IPR000157">
    <property type="entry name" value="TIR_dom"/>
</dbReference>
<evidence type="ECO:0000256" key="1">
    <source>
        <dbReference type="SAM" id="MobiDB-lite"/>
    </source>
</evidence>
<evidence type="ECO:0000259" key="2">
    <source>
        <dbReference type="Pfam" id="PF13676"/>
    </source>
</evidence>
<sequence>MCLNPSFASFLKKLQYEDGPLSLADTTNERNESLNQSHRDTASHEDLSRSVSKLNESTTSLNNRHAPTHSPSKQGTLSHQQSMQSNSSEVNGEKKEEQPGIKFERLKNLSEDELLLKVKEIVGHLDRLEEYHRGDGMRIQKMIGDMYWDYVPLREAIGDCLADNNYAVVSMRMLKSLNSVGIFKNDDIWFPTYYTYNTMWNISDASAKLAKNLADNDAVKLLTLNCGHKPYLQALHSKNVFYVVKASLSILHNIARASGMKPLFEENKTGETIMPFLESEDDMLKILATLTIAHIVDEEENKTLITETGTIKCIVSWLGNALDSARRRFKGFTPQELTEGLNKLAVNDSNKMKIIEEDALPQFIKMLKHEDVREQSSAARIVWTLAFDKDVRQKLVENEELMTLLKKLGDSTNKSLQTNANGALWVIKGENEVSRESKESQKPEQERNRRITSAKGKRHIFLSYSWSDKVEVLKLRDRLRAEGYAIWIDIEKMGGSTLDAMAHAIENAAVVLICMSEKYKQSPNCRTEAEYTYQLKKEYIPLMMQQKYRPDGWLGLILGAKLFFDFSGKYPFEKPFTGLLKELRGRGQVDLNQTPSTDTADGPITMTMTNSLTSHPSPEKVSMRLLHENEGTPSNSVAFSMGQEELIKWLRNIKLTECIPAFMEFDGRLLMQLKTMRQEAPEFFYSCLERRLNMSLIEILKFTRALEELH</sequence>
<feature type="region of interest" description="Disordered" evidence="1">
    <location>
        <begin position="22"/>
        <end position="101"/>
    </location>
</feature>
<dbReference type="Gene3D" id="1.25.10.10">
    <property type="entry name" value="Leucine-rich Repeat Variant"/>
    <property type="match status" value="1"/>
</dbReference>
<gene>
    <name evidence="3" type="ORF">DPMN_038920</name>
</gene>
<dbReference type="Proteomes" id="UP000828390">
    <property type="component" value="Unassembled WGS sequence"/>
</dbReference>
<dbReference type="InterPro" id="IPR011989">
    <property type="entry name" value="ARM-like"/>
</dbReference>
<reference evidence="3" key="1">
    <citation type="journal article" date="2019" name="bioRxiv">
        <title>The Genome of the Zebra Mussel, Dreissena polymorpha: A Resource for Invasive Species Research.</title>
        <authorList>
            <person name="McCartney M.A."/>
            <person name="Auch B."/>
            <person name="Kono T."/>
            <person name="Mallez S."/>
            <person name="Zhang Y."/>
            <person name="Obille A."/>
            <person name="Becker A."/>
            <person name="Abrahante J.E."/>
            <person name="Garbe J."/>
            <person name="Badalamenti J.P."/>
            <person name="Herman A."/>
            <person name="Mangelson H."/>
            <person name="Liachko I."/>
            <person name="Sullivan S."/>
            <person name="Sone E.D."/>
            <person name="Koren S."/>
            <person name="Silverstein K.A.T."/>
            <person name="Beckman K.B."/>
            <person name="Gohl D.M."/>
        </authorList>
    </citation>
    <scope>NUCLEOTIDE SEQUENCE</scope>
    <source>
        <strain evidence="3">Duluth1</strain>
        <tissue evidence="3">Whole animal</tissue>
    </source>
</reference>
<name>A0A9D4MDN4_DREPO</name>
<reference evidence="3" key="2">
    <citation type="submission" date="2020-11" db="EMBL/GenBank/DDBJ databases">
        <authorList>
            <person name="McCartney M.A."/>
            <person name="Auch B."/>
            <person name="Kono T."/>
            <person name="Mallez S."/>
            <person name="Becker A."/>
            <person name="Gohl D.M."/>
            <person name="Silverstein K.A.T."/>
            <person name="Koren S."/>
            <person name="Bechman K.B."/>
            <person name="Herman A."/>
            <person name="Abrahante J.E."/>
            <person name="Garbe J."/>
        </authorList>
    </citation>
    <scope>NUCLEOTIDE SEQUENCE</scope>
    <source>
        <strain evidence="3">Duluth1</strain>
        <tissue evidence="3">Whole animal</tissue>
    </source>
</reference>
<feature type="compositionally biased region" description="Basic and acidic residues" evidence="1">
    <location>
        <begin position="27"/>
        <end position="48"/>
    </location>
</feature>
<dbReference type="EMBL" id="JAIWYP010000002">
    <property type="protein sequence ID" value="KAH3875647.1"/>
    <property type="molecule type" value="Genomic_DNA"/>
</dbReference>
<dbReference type="Pfam" id="PF13676">
    <property type="entry name" value="TIR_2"/>
    <property type="match status" value="1"/>
</dbReference>
<proteinExistence type="predicted"/>
<dbReference type="InterPro" id="IPR016024">
    <property type="entry name" value="ARM-type_fold"/>
</dbReference>
<dbReference type="GO" id="GO:0007165">
    <property type="term" value="P:signal transduction"/>
    <property type="evidence" value="ECO:0007669"/>
    <property type="project" value="InterPro"/>
</dbReference>
<keyword evidence="4" id="KW-1185">Reference proteome</keyword>
<dbReference type="AlphaFoldDB" id="A0A9D4MDN4"/>
<protein>
    <recommendedName>
        <fullName evidence="2">TIR domain-containing protein</fullName>
    </recommendedName>
</protein>
<dbReference type="SUPFAM" id="SSF48371">
    <property type="entry name" value="ARM repeat"/>
    <property type="match status" value="1"/>
</dbReference>
<accession>A0A9D4MDN4</accession>
<dbReference type="PANTHER" id="PTHR46270:SF2">
    <property type="entry name" value="TIR DOMAIN-CONTAINING PROTEIN"/>
    <property type="match status" value="1"/>
</dbReference>
<feature type="domain" description="TIR" evidence="2">
    <location>
        <begin position="460"/>
        <end position="576"/>
    </location>
</feature>
<feature type="compositionally biased region" description="Basic and acidic residues" evidence="1">
    <location>
        <begin position="91"/>
        <end position="101"/>
    </location>
</feature>
<evidence type="ECO:0000313" key="4">
    <source>
        <dbReference type="Proteomes" id="UP000828390"/>
    </source>
</evidence>